<accession>A0A5C6MUL8</accession>
<keyword evidence="3" id="KW-1185">Reference proteome</keyword>
<dbReference type="Proteomes" id="UP000324091">
    <property type="component" value="Chromosome 6"/>
</dbReference>
<name>A0A5C6MUL8_9TELE</name>
<reference evidence="2 3" key="1">
    <citation type="submission" date="2019-04" db="EMBL/GenBank/DDBJ databases">
        <title>Chromosome genome assembly for Takifugu flavidus.</title>
        <authorList>
            <person name="Xiao S."/>
        </authorList>
    </citation>
    <scope>NUCLEOTIDE SEQUENCE [LARGE SCALE GENOMIC DNA]</scope>
    <source>
        <strain evidence="2">HTHZ2018</strain>
        <tissue evidence="2">Muscle</tissue>
    </source>
</reference>
<proteinExistence type="predicted"/>
<comment type="caution">
    <text evidence="2">The sequence shown here is derived from an EMBL/GenBank/DDBJ whole genome shotgun (WGS) entry which is preliminary data.</text>
</comment>
<dbReference type="AlphaFoldDB" id="A0A5C6MUL8"/>
<dbReference type="EMBL" id="RHFK02000019">
    <property type="protein sequence ID" value="TWW58766.1"/>
    <property type="molecule type" value="Genomic_DNA"/>
</dbReference>
<evidence type="ECO:0000313" key="3">
    <source>
        <dbReference type="Proteomes" id="UP000324091"/>
    </source>
</evidence>
<protein>
    <submittedName>
        <fullName evidence="2">Uncharacterized protein</fullName>
    </submittedName>
</protein>
<organism evidence="2 3">
    <name type="scientific">Takifugu flavidus</name>
    <name type="common">sansaifugu</name>
    <dbReference type="NCBI Taxonomy" id="433684"/>
    <lineage>
        <taxon>Eukaryota</taxon>
        <taxon>Metazoa</taxon>
        <taxon>Chordata</taxon>
        <taxon>Craniata</taxon>
        <taxon>Vertebrata</taxon>
        <taxon>Euteleostomi</taxon>
        <taxon>Actinopterygii</taxon>
        <taxon>Neopterygii</taxon>
        <taxon>Teleostei</taxon>
        <taxon>Neoteleostei</taxon>
        <taxon>Acanthomorphata</taxon>
        <taxon>Eupercaria</taxon>
        <taxon>Tetraodontiformes</taxon>
        <taxon>Tetradontoidea</taxon>
        <taxon>Tetraodontidae</taxon>
        <taxon>Takifugu</taxon>
    </lineage>
</organism>
<feature type="compositionally biased region" description="Polar residues" evidence="1">
    <location>
        <begin position="1"/>
        <end position="23"/>
    </location>
</feature>
<gene>
    <name evidence="2" type="ORF">D4764_06G0002960</name>
</gene>
<sequence length="42" mass="4683">MIKSYGTNVNNSNTPHAYTPNDSGSGGRLTRPRHQGRERQNL</sequence>
<feature type="region of interest" description="Disordered" evidence="1">
    <location>
        <begin position="1"/>
        <end position="42"/>
    </location>
</feature>
<evidence type="ECO:0000313" key="2">
    <source>
        <dbReference type="EMBL" id="TWW58766.1"/>
    </source>
</evidence>
<evidence type="ECO:0000256" key="1">
    <source>
        <dbReference type="SAM" id="MobiDB-lite"/>
    </source>
</evidence>